<feature type="transmembrane region" description="Helical" evidence="1">
    <location>
        <begin position="39"/>
        <end position="57"/>
    </location>
</feature>
<keyword evidence="1" id="KW-0472">Membrane</keyword>
<evidence type="ECO:0000313" key="4">
    <source>
        <dbReference type="Proteomes" id="UP000288794"/>
    </source>
</evidence>
<accession>A0A443I8T8</accession>
<dbReference type="Proteomes" id="UP000288794">
    <property type="component" value="Unassembled WGS sequence"/>
</dbReference>
<feature type="transmembrane region" description="Helical" evidence="1">
    <location>
        <begin position="131"/>
        <end position="149"/>
    </location>
</feature>
<dbReference type="GO" id="GO:0016747">
    <property type="term" value="F:acyltransferase activity, transferring groups other than amino-acyl groups"/>
    <property type="evidence" value="ECO:0007669"/>
    <property type="project" value="InterPro"/>
</dbReference>
<feature type="domain" description="Acyltransferase 3" evidence="2">
    <location>
        <begin position="31"/>
        <end position="328"/>
    </location>
</feature>
<feature type="transmembrane region" description="Helical" evidence="1">
    <location>
        <begin position="308"/>
        <end position="329"/>
    </location>
</feature>
<protein>
    <recommendedName>
        <fullName evidence="2">Acyltransferase 3 domain-containing protein</fullName>
    </recommendedName>
</protein>
<feature type="transmembrane region" description="Helical" evidence="1">
    <location>
        <begin position="248"/>
        <end position="271"/>
    </location>
</feature>
<dbReference type="PANTHER" id="PTHR37312">
    <property type="entry name" value="MEMBRANE-BOUND ACYLTRANSFERASE YKRP-RELATED"/>
    <property type="match status" value="1"/>
</dbReference>
<keyword evidence="1" id="KW-0812">Transmembrane</keyword>
<evidence type="ECO:0000313" key="3">
    <source>
        <dbReference type="EMBL" id="RWR00591.1"/>
    </source>
</evidence>
<feature type="transmembrane region" description="Helical" evidence="1">
    <location>
        <begin position="283"/>
        <end position="302"/>
    </location>
</feature>
<comment type="caution">
    <text evidence="3">The sequence shown here is derived from an EMBL/GenBank/DDBJ whole genome shotgun (WGS) entry which is preliminary data.</text>
</comment>
<evidence type="ECO:0000256" key="1">
    <source>
        <dbReference type="SAM" id="Phobius"/>
    </source>
</evidence>
<feature type="transmembrane region" description="Helical" evidence="1">
    <location>
        <begin position="177"/>
        <end position="197"/>
    </location>
</feature>
<organism evidence="3 4">
    <name type="scientific">[Pantoea] beijingensis</name>
    <dbReference type="NCBI Taxonomy" id="1324864"/>
    <lineage>
        <taxon>Bacteria</taxon>
        <taxon>Pseudomonadati</taxon>
        <taxon>Pseudomonadota</taxon>
        <taxon>Gammaproteobacteria</taxon>
        <taxon>Enterobacterales</taxon>
        <taxon>Erwiniaceae</taxon>
        <taxon>Erwinia</taxon>
    </lineage>
</organism>
<sequence length="355" mass="40628">MRSCDAEYSFFAIFKRCLSQQSEIFMSVRDARLDNIKGGLILLVIFGHLIEPLVDMMPALNRIYNFIYLFHIPAFVLVSGYVSHPNKEIRYSALLKSLVVPFIVFSIIYETSDFIALGEVSGYLKVLSPNWILWFLFSLIIWRVFAPLFLKIRFNLLLLLALSSSISLIEIDGYVFSIFRTVVFFPFYMLGVLLSRYKDTFLHYQLKPSLSIFSLVILGGIFFLNLPFDRLMLYGVAPFSAFGYSNEYGVIQRLCYYPVSILAIFSFGVLVSKLHLLNKIGSNSLYVYLLHGLIVKYLLWPYMTADDWSVTGVVLLALSLTIILAAILSSTAITRLTSMLFQAFQRLILKNRQLA</sequence>
<feature type="transmembrane region" description="Helical" evidence="1">
    <location>
        <begin position="154"/>
        <end position="171"/>
    </location>
</feature>
<evidence type="ECO:0000259" key="2">
    <source>
        <dbReference type="Pfam" id="PF01757"/>
    </source>
</evidence>
<keyword evidence="4" id="KW-1185">Reference proteome</keyword>
<gene>
    <name evidence="3" type="ORF">ED28_17150</name>
</gene>
<dbReference type="Pfam" id="PF01757">
    <property type="entry name" value="Acyl_transf_3"/>
    <property type="match status" value="1"/>
</dbReference>
<dbReference type="EMBL" id="JMEE01000046">
    <property type="protein sequence ID" value="RWR00591.1"/>
    <property type="molecule type" value="Genomic_DNA"/>
</dbReference>
<proteinExistence type="predicted"/>
<feature type="transmembrane region" description="Helical" evidence="1">
    <location>
        <begin position="94"/>
        <end position="111"/>
    </location>
</feature>
<dbReference type="InterPro" id="IPR002656">
    <property type="entry name" value="Acyl_transf_3_dom"/>
</dbReference>
<keyword evidence="1" id="KW-1133">Transmembrane helix</keyword>
<dbReference type="AlphaFoldDB" id="A0A443I8T8"/>
<reference evidence="3 4" key="1">
    <citation type="submission" date="2014-04" db="EMBL/GenBank/DDBJ databases">
        <title>Draft genome sequence of Pantoea beijingensis strain LMG 27579, an emerging pathogen to Pleurotus eryngii with potential industrial application.</title>
        <authorList>
            <person name="Xu F."/>
            <person name="Liu Y."/>
            <person name="Wang S."/>
            <person name="Yin Y."/>
            <person name="Ma Y."/>
            <person name="Zhao S."/>
            <person name="Rong C."/>
        </authorList>
    </citation>
    <scope>NUCLEOTIDE SEQUENCE [LARGE SCALE GENOMIC DNA]</scope>
    <source>
        <strain evidence="3 4">LMG 27579</strain>
    </source>
</reference>
<name>A0A443I8T8_9GAMM</name>
<feature type="transmembrane region" description="Helical" evidence="1">
    <location>
        <begin position="209"/>
        <end position="228"/>
    </location>
</feature>
<dbReference type="InterPro" id="IPR052734">
    <property type="entry name" value="Nod_factor_acetyltransferase"/>
</dbReference>
<dbReference type="PANTHER" id="PTHR37312:SF1">
    <property type="entry name" value="MEMBRANE-BOUND ACYLTRANSFERASE YKRP-RELATED"/>
    <property type="match status" value="1"/>
</dbReference>
<feature type="transmembrane region" description="Helical" evidence="1">
    <location>
        <begin position="63"/>
        <end position="82"/>
    </location>
</feature>